<name>A0ABS3BQ75_9BACT</name>
<evidence type="ECO:0000256" key="1">
    <source>
        <dbReference type="SAM" id="Phobius"/>
    </source>
</evidence>
<feature type="transmembrane region" description="Helical" evidence="1">
    <location>
        <begin position="6"/>
        <end position="25"/>
    </location>
</feature>
<reference evidence="2 3" key="1">
    <citation type="submission" date="2021-03" db="EMBL/GenBank/DDBJ databases">
        <title>novel species isolated from a fishpond in China.</title>
        <authorList>
            <person name="Lu H."/>
            <person name="Cai Z."/>
        </authorList>
    </citation>
    <scope>NUCLEOTIDE SEQUENCE [LARGE SCALE GENOMIC DNA]</scope>
    <source>
        <strain evidence="2 3">JCM 31546</strain>
    </source>
</reference>
<proteinExistence type="predicted"/>
<dbReference type="RefSeq" id="WP_206569279.1">
    <property type="nucleotide sequence ID" value="NZ_JAFKCW010000002.1"/>
</dbReference>
<keyword evidence="3" id="KW-1185">Reference proteome</keyword>
<protein>
    <recommendedName>
        <fullName evidence="4">HEAT repeat domain-containing protein</fullName>
    </recommendedName>
</protein>
<accession>A0ABS3BQ75</accession>
<sequence>MGFIPLFLTVGGACLLFFLTVKNTMQRKLNLQRELLSKLSLNHPELGLLLGEIADPDAVLENLKRTNPENKVSKKSLEIVRQMKINRHQYNVLIKKAPYNWVAKLSGFQVI</sequence>
<evidence type="ECO:0000313" key="3">
    <source>
        <dbReference type="Proteomes" id="UP000664698"/>
    </source>
</evidence>
<evidence type="ECO:0000313" key="2">
    <source>
        <dbReference type="EMBL" id="MBN7801308.1"/>
    </source>
</evidence>
<comment type="caution">
    <text evidence="2">The sequence shown here is derived from an EMBL/GenBank/DDBJ whole genome shotgun (WGS) entry which is preliminary data.</text>
</comment>
<dbReference type="Proteomes" id="UP000664698">
    <property type="component" value="Unassembled WGS sequence"/>
</dbReference>
<gene>
    <name evidence="2" type="ORF">J0A67_10580</name>
</gene>
<keyword evidence="1" id="KW-0812">Transmembrane</keyword>
<dbReference type="EMBL" id="JAFKCW010000002">
    <property type="protein sequence ID" value="MBN7801308.1"/>
    <property type="molecule type" value="Genomic_DNA"/>
</dbReference>
<evidence type="ECO:0008006" key="4">
    <source>
        <dbReference type="Google" id="ProtNLM"/>
    </source>
</evidence>
<keyword evidence="1" id="KW-1133">Transmembrane helix</keyword>
<keyword evidence="1" id="KW-0472">Membrane</keyword>
<organism evidence="2 3">
    <name type="scientific">Algoriphagus aestuariicola</name>
    <dbReference type="NCBI Taxonomy" id="1852016"/>
    <lineage>
        <taxon>Bacteria</taxon>
        <taxon>Pseudomonadati</taxon>
        <taxon>Bacteroidota</taxon>
        <taxon>Cytophagia</taxon>
        <taxon>Cytophagales</taxon>
        <taxon>Cyclobacteriaceae</taxon>
        <taxon>Algoriphagus</taxon>
    </lineage>
</organism>